<dbReference type="Proteomes" id="UP001352852">
    <property type="component" value="Unassembled WGS sequence"/>
</dbReference>
<sequence>MYDATGCVETKRSLLRYVNCNMDEKSEMKRGRYRHENLCLLYQISAAFLPPETKLHGQKLLKRCKTVEIQKETTTLKASFVWGYLFQKLTVNELDLDIRV</sequence>
<name>A0ABU7F2X1_9TELE</name>
<reference evidence="1 2" key="1">
    <citation type="submission" date="2021-06" db="EMBL/GenBank/DDBJ databases">
        <authorList>
            <person name="Palmer J.M."/>
        </authorList>
    </citation>
    <scope>NUCLEOTIDE SEQUENCE [LARGE SCALE GENOMIC DNA]</scope>
    <source>
        <strain evidence="1 2">CL_MEX2019</strain>
        <tissue evidence="1">Muscle</tissue>
    </source>
</reference>
<accession>A0ABU7F2X1</accession>
<evidence type="ECO:0000313" key="2">
    <source>
        <dbReference type="Proteomes" id="UP001352852"/>
    </source>
</evidence>
<dbReference type="EMBL" id="JAHUTJ010074068">
    <property type="protein sequence ID" value="MED6292948.1"/>
    <property type="molecule type" value="Genomic_DNA"/>
</dbReference>
<keyword evidence="2" id="KW-1185">Reference proteome</keyword>
<gene>
    <name evidence="1" type="ORF">CHARACLAT_005847</name>
</gene>
<proteinExistence type="predicted"/>
<organism evidence="1 2">
    <name type="scientific">Characodon lateralis</name>
    <dbReference type="NCBI Taxonomy" id="208331"/>
    <lineage>
        <taxon>Eukaryota</taxon>
        <taxon>Metazoa</taxon>
        <taxon>Chordata</taxon>
        <taxon>Craniata</taxon>
        <taxon>Vertebrata</taxon>
        <taxon>Euteleostomi</taxon>
        <taxon>Actinopterygii</taxon>
        <taxon>Neopterygii</taxon>
        <taxon>Teleostei</taxon>
        <taxon>Neoteleostei</taxon>
        <taxon>Acanthomorphata</taxon>
        <taxon>Ovalentaria</taxon>
        <taxon>Atherinomorphae</taxon>
        <taxon>Cyprinodontiformes</taxon>
        <taxon>Goodeidae</taxon>
        <taxon>Characodon</taxon>
    </lineage>
</organism>
<comment type="caution">
    <text evidence="1">The sequence shown here is derived from an EMBL/GenBank/DDBJ whole genome shotgun (WGS) entry which is preliminary data.</text>
</comment>
<evidence type="ECO:0000313" key="1">
    <source>
        <dbReference type="EMBL" id="MED6292948.1"/>
    </source>
</evidence>
<protein>
    <submittedName>
        <fullName evidence="1">Uncharacterized protein</fullName>
    </submittedName>
</protein>